<evidence type="ECO:0000259" key="1">
    <source>
        <dbReference type="Pfam" id="PF07589"/>
    </source>
</evidence>
<dbReference type="InterPro" id="IPR001791">
    <property type="entry name" value="Laminin_G"/>
</dbReference>
<keyword evidence="3" id="KW-1185">Reference proteome</keyword>
<dbReference type="Pfam" id="PF13385">
    <property type="entry name" value="Laminin_G_3"/>
    <property type="match status" value="1"/>
</dbReference>
<accession>A0A934RDF4</accession>
<name>A0A934RDF4_9BACT</name>
<feature type="domain" description="Ice-binding protein C-terminal" evidence="1">
    <location>
        <begin position="247"/>
        <end position="268"/>
    </location>
</feature>
<dbReference type="Gene3D" id="2.60.120.200">
    <property type="match status" value="1"/>
</dbReference>
<proteinExistence type="predicted"/>
<dbReference type="Proteomes" id="UP000658278">
    <property type="component" value="Unassembled WGS sequence"/>
</dbReference>
<dbReference type="CDD" id="cd00110">
    <property type="entry name" value="LamG"/>
    <property type="match status" value="1"/>
</dbReference>
<organism evidence="2 3">
    <name type="scientific">Haloferula rosea</name>
    <dbReference type="NCBI Taxonomy" id="490093"/>
    <lineage>
        <taxon>Bacteria</taxon>
        <taxon>Pseudomonadati</taxon>
        <taxon>Verrucomicrobiota</taxon>
        <taxon>Verrucomicrobiia</taxon>
        <taxon>Verrucomicrobiales</taxon>
        <taxon>Verrucomicrobiaceae</taxon>
        <taxon>Haloferula</taxon>
    </lineage>
</organism>
<dbReference type="Pfam" id="PF07589">
    <property type="entry name" value="PEP-CTERM"/>
    <property type="match status" value="1"/>
</dbReference>
<dbReference type="InterPro" id="IPR013320">
    <property type="entry name" value="ConA-like_dom_sf"/>
</dbReference>
<comment type="caution">
    <text evidence="2">The sequence shown here is derived from an EMBL/GenBank/DDBJ whole genome shotgun (WGS) entry which is preliminary data.</text>
</comment>
<evidence type="ECO:0000313" key="3">
    <source>
        <dbReference type="Proteomes" id="UP000658278"/>
    </source>
</evidence>
<sequence length="268" mass="27743">MRCAIFLLLLGNASLHGGTVAHYRFENDYTDSSGNGLDGAGNGALAFDSNVAASDDAGSSALNATADFDYVSVSHNAAFELQTFTLEAFVRVPTQYTNTVGTVGPNSQYIAHKLRSTSSGSFLSSYGISVDQSSSAGSNLQPGAVRATIALSTGGISLTSNAAINDNAWHHVALTFSGTVATLYVDGRVEDVIGGLGGSVLHGDAPFLVGSGNFAGSTSVFRRNLDGWVDEVRLTNTTLSPSEFLVVPEPSTALLGCLGLAGLLLRRR</sequence>
<protein>
    <submittedName>
        <fullName evidence="2">LamG domain-containing protein</fullName>
    </submittedName>
</protein>
<dbReference type="InterPro" id="IPR013424">
    <property type="entry name" value="Ice-binding_C"/>
</dbReference>
<gene>
    <name evidence="2" type="ORF">JIN81_16815</name>
</gene>
<dbReference type="AlphaFoldDB" id="A0A934RDF4"/>
<dbReference type="NCBIfam" id="TIGR02595">
    <property type="entry name" value="PEP_CTERM"/>
    <property type="match status" value="1"/>
</dbReference>
<dbReference type="EMBL" id="JAENII010000016">
    <property type="protein sequence ID" value="MBK1828698.1"/>
    <property type="molecule type" value="Genomic_DNA"/>
</dbReference>
<evidence type="ECO:0000313" key="2">
    <source>
        <dbReference type="EMBL" id="MBK1828698.1"/>
    </source>
</evidence>
<dbReference type="SUPFAM" id="SSF49899">
    <property type="entry name" value="Concanavalin A-like lectins/glucanases"/>
    <property type="match status" value="1"/>
</dbReference>
<dbReference type="RefSeq" id="WP_200282771.1">
    <property type="nucleotide sequence ID" value="NZ_JAENII010000016.1"/>
</dbReference>
<reference evidence="2" key="1">
    <citation type="submission" date="2021-01" db="EMBL/GenBank/DDBJ databases">
        <title>Modified the classification status of verrucomicrobia.</title>
        <authorList>
            <person name="Feng X."/>
        </authorList>
    </citation>
    <scope>NUCLEOTIDE SEQUENCE</scope>
    <source>
        <strain evidence="2">KCTC 22201</strain>
    </source>
</reference>